<dbReference type="AlphaFoldDB" id="A0A1H6CLQ3"/>
<feature type="domain" description="Barstar (barnase inhibitor)" evidence="3">
    <location>
        <begin position="2"/>
        <end position="96"/>
    </location>
</feature>
<dbReference type="EMBL" id="FNVU01000009">
    <property type="protein sequence ID" value="SEG73924.1"/>
    <property type="molecule type" value="Genomic_DNA"/>
</dbReference>
<sequence>MLVLDLAGVGDRQQFMDRVSADLRLPGWFGRNWDALADCLTDLSWWPVEPGGRRLHVRNWQGFAAELPREWRIVKDILRDAELFWRHTDSELTVVVEGDGPAADLGDGPGPDAGPGGGTTTP</sequence>
<accession>A0A1H6CLQ3</accession>
<keyword evidence="5" id="KW-1185">Reference proteome</keyword>
<dbReference type="InterPro" id="IPR000468">
    <property type="entry name" value="Barstar"/>
</dbReference>
<proteinExistence type="inferred from homology"/>
<evidence type="ECO:0000256" key="1">
    <source>
        <dbReference type="ARBA" id="ARBA00006845"/>
    </source>
</evidence>
<feature type="region of interest" description="Disordered" evidence="2">
    <location>
        <begin position="97"/>
        <end position="122"/>
    </location>
</feature>
<dbReference type="Proteomes" id="UP000236754">
    <property type="component" value="Unassembled WGS sequence"/>
</dbReference>
<dbReference type="SUPFAM" id="SSF52038">
    <property type="entry name" value="Barstar-related"/>
    <property type="match status" value="1"/>
</dbReference>
<comment type="similarity">
    <text evidence="1">Belongs to the barstar family.</text>
</comment>
<evidence type="ECO:0000313" key="5">
    <source>
        <dbReference type="Proteomes" id="UP000236754"/>
    </source>
</evidence>
<feature type="compositionally biased region" description="Gly residues" evidence="2">
    <location>
        <begin position="107"/>
        <end position="122"/>
    </location>
</feature>
<dbReference type="Gene3D" id="3.30.370.10">
    <property type="entry name" value="Barstar-like"/>
    <property type="match status" value="1"/>
</dbReference>
<organism evidence="4 5">
    <name type="scientific">Actinacidiphila yanglinensis</name>
    <dbReference type="NCBI Taxonomy" id="310779"/>
    <lineage>
        <taxon>Bacteria</taxon>
        <taxon>Bacillati</taxon>
        <taxon>Actinomycetota</taxon>
        <taxon>Actinomycetes</taxon>
        <taxon>Kitasatosporales</taxon>
        <taxon>Streptomycetaceae</taxon>
        <taxon>Actinacidiphila</taxon>
    </lineage>
</organism>
<name>A0A1H6CLQ3_9ACTN</name>
<reference evidence="4 5" key="1">
    <citation type="submission" date="2016-10" db="EMBL/GenBank/DDBJ databases">
        <authorList>
            <person name="de Groot N.N."/>
        </authorList>
    </citation>
    <scope>NUCLEOTIDE SEQUENCE [LARGE SCALE GENOMIC DNA]</scope>
    <source>
        <strain evidence="4 5">CGMCC 4.2023</strain>
    </source>
</reference>
<protein>
    <submittedName>
        <fullName evidence="4">Barstar (Barnase inhibitor)</fullName>
    </submittedName>
</protein>
<evidence type="ECO:0000256" key="2">
    <source>
        <dbReference type="SAM" id="MobiDB-lite"/>
    </source>
</evidence>
<dbReference type="RefSeq" id="WP_103887673.1">
    <property type="nucleotide sequence ID" value="NZ_FNVU01000009.1"/>
</dbReference>
<evidence type="ECO:0000259" key="3">
    <source>
        <dbReference type="Pfam" id="PF01337"/>
    </source>
</evidence>
<gene>
    <name evidence="4" type="ORF">SAMN05216223_109172</name>
</gene>
<dbReference type="OrthoDB" id="5184890at2"/>
<dbReference type="Pfam" id="PF01337">
    <property type="entry name" value="Barstar"/>
    <property type="match status" value="1"/>
</dbReference>
<dbReference type="CDD" id="cd05141">
    <property type="entry name" value="Barstar_evA4336-like"/>
    <property type="match status" value="1"/>
</dbReference>
<dbReference type="InterPro" id="IPR035905">
    <property type="entry name" value="Barstar-like_sf"/>
</dbReference>
<evidence type="ECO:0000313" key="4">
    <source>
        <dbReference type="EMBL" id="SEG73924.1"/>
    </source>
</evidence>